<dbReference type="AlphaFoldDB" id="A0AAV8RUX5"/>
<dbReference type="EMBL" id="JAQQAF010000002">
    <property type="protein sequence ID" value="KAJ8506715.1"/>
    <property type="molecule type" value="Genomic_DNA"/>
</dbReference>
<evidence type="ECO:0000313" key="2">
    <source>
        <dbReference type="Proteomes" id="UP001222027"/>
    </source>
</evidence>
<name>A0AAV8RUX5_ENSVE</name>
<keyword evidence="2" id="KW-1185">Reference proteome</keyword>
<sequence length="85" mass="9946">MGLPSRVPRRRGRGGWLFLELERSRSRRPAFAEVSSSRCASHVSQQKQAKVTAVVVKRNESFTWIEPPSVQFHEARLLQPFFFFW</sequence>
<gene>
    <name evidence="1" type="ORF">OPV22_007601</name>
</gene>
<organism evidence="1 2">
    <name type="scientific">Ensete ventricosum</name>
    <name type="common">Abyssinian banana</name>
    <name type="synonym">Musa ensete</name>
    <dbReference type="NCBI Taxonomy" id="4639"/>
    <lineage>
        <taxon>Eukaryota</taxon>
        <taxon>Viridiplantae</taxon>
        <taxon>Streptophyta</taxon>
        <taxon>Embryophyta</taxon>
        <taxon>Tracheophyta</taxon>
        <taxon>Spermatophyta</taxon>
        <taxon>Magnoliopsida</taxon>
        <taxon>Liliopsida</taxon>
        <taxon>Zingiberales</taxon>
        <taxon>Musaceae</taxon>
        <taxon>Ensete</taxon>
    </lineage>
</organism>
<comment type="caution">
    <text evidence="1">The sequence shown here is derived from an EMBL/GenBank/DDBJ whole genome shotgun (WGS) entry which is preliminary data.</text>
</comment>
<proteinExistence type="predicted"/>
<evidence type="ECO:0000313" key="1">
    <source>
        <dbReference type="EMBL" id="KAJ8506715.1"/>
    </source>
</evidence>
<accession>A0AAV8RUX5</accession>
<protein>
    <submittedName>
        <fullName evidence="1">Uncharacterized protein</fullName>
    </submittedName>
</protein>
<dbReference type="Proteomes" id="UP001222027">
    <property type="component" value="Unassembled WGS sequence"/>
</dbReference>
<reference evidence="1 2" key="1">
    <citation type="submission" date="2022-12" db="EMBL/GenBank/DDBJ databases">
        <title>Chromosome-scale assembly of the Ensete ventricosum genome.</title>
        <authorList>
            <person name="Dussert Y."/>
            <person name="Stocks J."/>
            <person name="Wendawek A."/>
            <person name="Woldeyes F."/>
            <person name="Nichols R.A."/>
            <person name="Borrell J.S."/>
        </authorList>
    </citation>
    <scope>NUCLEOTIDE SEQUENCE [LARGE SCALE GENOMIC DNA]</scope>
    <source>
        <strain evidence="2">cv. Maze</strain>
        <tissue evidence="1">Seeds</tissue>
    </source>
</reference>